<reference evidence="1 2" key="1">
    <citation type="submission" date="2019-04" db="EMBL/GenBank/DDBJ databases">
        <title>An improved genome assembly and genetic linkage map for asparagus bean, Vigna unguiculata ssp. sesquipedialis.</title>
        <authorList>
            <person name="Xia Q."/>
            <person name="Zhang R."/>
            <person name="Dong Y."/>
        </authorList>
    </citation>
    <scope>NUCLEOTIDE SEQUENCE [LARGE SCALE GENOMIC DNA]</scope>
    <source>
        <tissue evidence="1">Leaf</tissue>
    </source>
</reference>
<evidence type="ECO:0000313" key="2">
    <source>
        <dbReference type="Proteomes" id="UP000501690"/>
    </source>
</evidence>
<organism evidence="1 2">
    <name type="scientific">Vigna unguiculata</name>
    <name type="common">Cowpea</name>
    <dbReference type="NCBI Taxonomy" id="3917"/>
    <lineage>
        <taxon>Eukaryota</taxon>
        <taxon>Viridiplantae</taxon>
        <taxon>Streptophyta</taxon>
        <taxon>Embryophyta</taxon>
        <taxon>Tracheophyta</taxon>
        <taxon>Spermatophyta</taxon>
        <taxon>Magnoliopsida</taxon>
        <taxon>eudicotyledons</taxon>
        <taxon>Gunneridae</taxon>
        <taxon>Pentapetalae</taxon>
        <taxon>rosids</taxon>
        <taxon>fabids</taxon>
        <taxon>Fabales</taxon>
        <taxon>Fabaceae</taxon>
        <taxon>Papilionoideae</taxon>
        <taxon>50 kb inversion clade</taxon>
        <taxon>NPAAA clade</taxon>
        <taxon>indigoferoid/millettioid clade</taxon>
        <taxon>Phaseoleae</taxon>
        <taxon>Vigna</taxon>
    </lineage>
</organism>
<gene>
    <name evidence="1" type="ORF">DEO72_LG7g3233</name>
</gene>
<evidence type="ECO:0000313" key="1">
    <source>
        <dbReference type="EMBL" id="QCE01933.1"/>
    </source>
</evidence>
<proteinExistence type="predicted"/>
<sequence length="134" mass="14855">MYSPAIQFDVGHPVFTLEIVACDDLCEMTLFEFVCGENSVTVFVLRESENYSMQAFGIEESLEEIIDGDGNPLLKLDFAINEAAEEDHATEEVDMKSCFLRLRSESMGFDERNSDVAAIDGDWVVDVGGMVGHS</sequence>
<keyword evidence="2" id="KW-1185">Reference proteome</keyword>
<dbReference type="EMBL" id="CP039351">
    <property type="protein sequence ID" value="QCE01933.1"/>
    <property type="molecule type" value="Genomic_DNA"/>
</dbReference>
<protein>
    <submittedName>
        <fullName evidence="1">Uncharacterized protein</fullName>
    </submittedName>
</protein>
<accession>A0A4D6MKL7</accession>
<name>A0A4D6MKL7_VIGUN</name>
<dbReference type="AlphaFoldDB" id="A0A4D6MKL7"/>
<dbReference type="Proteomes" id="UP000501690">
    <property type="component" value="Linkage Group LG7"/>
</dbReference>